<dbReference type="EMBL" id="VDUY01000005">
    <property type="protein sequence ID" value="TXL64569.1"/>
    <property type="molecule type" value="Genomic_DNA"/>
</dbReference>
<comment type="caution">
    <text evidence="3">The sequence shown here is derived from an EMBL/GenBank/DDBJ whole genome shotgun (WGS) entry which is preliminary data.</text>
</comment>
<dbReference type="GO" id="GO:0003824">
    <property type="term" value="F:catalytic activity"/>
    <property type="evidence" value="ECO:0007669"/>
    <property type="project" value="InterPro"/>
</dbReference>
<dbReference type="RefSeq" id="WP_147704818.1">
    <property type="nucleotide sequence ID" value="NZ_VDUY01000005.1"/>
</dbReference>
<dbReference type="InterPro" id="IPR023631">
    <property type="entry name" value="Amidase_dom"/>
</dbReference>
<gene>
    <name evidence="3" type="ORF">FHP08_12505</name>
</gene>
<name>A0A5C8NTE4_9BURK</name>
<dbReference type="OrthoDB" id="112488at2"/>
<feature type="compositionally biased region" description="Basic and acidic residues" evidence="1">
    <location>
        <begin position="1"/>
        <end position="14"/>
    </location>
</feature>
<dbReference type="SUPFAM" id="SSF75304">
    <property type="entry name" value="Amidase signature (AS) enzymes"/>
    <property type="match status" value="1"/>
</dbReference>
<reference evidence="3 4" key="1">
    <citation type="submission" date="2019-06" db="EMBL/GenBank/DDBJ databases">
        <title>Quisquiliibacterium sp. nov., isolated from a maize field.</title>
        <authorList>
            <person name="Lin S.-Y."/>
            <person name="Tsai C.-F."/>
            <person name="Young C.-C."/>
        </authorList>
    </citation>
    <scope>NUCLEOTIDE SEQUENCE [LARGE SCALE GENOMIC DNA]</scope>
    <source>
        <strain evidence="3 4">CC-CFT501</strain>
    </source>
</reference>
<dbReference type="InterPro" id="IPR036928">
    <property type="entry name" value="AS_sf"/>
</dbReference>
<dbReference type="AlphaFoldDB" id="A0A5C8NTE4"/>
<feature type="region of interest" description="Disordered" evidence="1">
    <location>
        <begin position="1"/>
        <end position="25"/>
    </location>
</feature>
<organism evidence="3 4">
    <name type="scientific">Zeimonas arvi</name>
    <dbReference type="NCBI Taxonomy" id="2498847"/>
    <lineage>
        <taxon>Bacteria</taxon>
        <taxon>Pseudomonadati</taxon>
        <taxon>Pseudomonadota</taxon>
        <taxon>Betaproteobacteria</taxon>
        <taxon>Burkholderiales</taxon>
        <taxon>Burkholderiaceae</taxon>
        <taxon>Zeimonas</taxon>
    </lineage>
</organism>
<evidence type="ECO:0000313" key="4">
    <source>
        <dbReference type="Proteomes" id="UP000321548"/>
    </source>
</evidence>
<dbReference type="InterPro" id="IPR000120">
    <property type="entry name" value="Amidase"/>
</dbReference>
<dbReference type="Pfam" id="PF01425">
    <property type="entry name" value="Amidase"/>
    <property type="match status" value="1"/>
</dbReference>
<keyword evidence="4" id="KW-1185">Reference proteome</keyword>
<protein>
    <submittedName>
        <fullName evidence="3">Amidase</fullName>
    </submittedName>
</protein>
<dbReference type="InterPro" id="IPR020556">
    <property type="entry name" value="Amidase_CS"/>
</dbReference>
<feature type="domain" description="Amidase" evidence="2">
    <location>
        <begin position="49"/>
        <end position="469"/>
    </location>
</feature>
<dbReference type="PROSITE" id="PS00571">
    <property type="entry name" value="AMIDASES"/>
    <property type="match status" value="1"/>
</dbReference>
<accession>A0A5C8NTE4</accession>
<dbReference type="PANTHER" id="PTHR11895">
    <property type="entry name" value="TRANSAMIDASE"/>
    <property type="match status" value="1"/>
</dbReference>
<evidence type="ECO:0000256" key="1">
    <source>
        <dbReference type="SAM" id="MobiDB-lite"/>
    </source>
</evidence>
<dbReference type="PANTHER" id="PTHR11895:SF176">
    <property type="entry name" value="AMIDASE AMID-RELATED"/>
    <property type="match status" value="1"/>
</dbReference>
<dbReference type="Proteomes" id="UP000321548">
    <property type="component" value="Unassembled WGS sequence"/>
</dbReference>
<dbReference type="Gene3D" id="3.90.1300.10">
    <property type="entry name" value="Amidase signature (AS) domain"/>
    <property type="match status" value="1"/>
</dbReference>
<evidence type="ECO:0000313" key="3">
    <source>
        <dbReference type="EMBL" id="TXL64569.1"/>
    </source>
</evidence>
<sequence length="492" mass="52918">MINCKDRQDERGLPESRTSAPGGQDIELSDLTLAEQAEALRSARCSSREIVDAHLALIERLDGRLHAFVEVYRGEARALADAADRARSAGLPIGPLHGLPIGIKDLCDIAGRIGTLGSKMWATRRADSTSATVERLLGAGMIPLGKLHMVEFAFGGWGTNPLMGAPWNPWDMKRHRVPGGSSSGTAVAVAAGLAPAGIGSDTGGSVRIPSAFCGLVGLKVTHGRISLHGTGVLSWTLDSIGPLCRSVEDCAELYRVLAGPDPRDAMTLAQPPVDLPAEIVGTSLEHVRIALPDRNQLPEFMHPAVIDAWLQAAGQLERLGAEIVPVRLPDWYFDLSRPAGVIIASECFAINRDRIEDPAAEIGEAVRARVLNARSFAPGEYAETLRMMAQRRQFFGEWFRRFDAILLPTVAEPAPPIDEIDEASPLPGYLTRPVNYLGLCSLAMPAGLHEGLPVGVQFIGKPHAERLMLEIGKAFQDATGYNRLRPDLADTA</sequence>
<proteinExistence type="predicted"/>
<evidence type="ECO:0000259" key="2">
    <source>
        <dbReference type="Pfam" id="PF01425"/>
    </source>
</evidence>